<name>A0A6A6AQ13_9PLEO</name>
<feature type="domain" description="DUF6594" evidence="3">
    <location>
        <begin position="59"/>
        <end position="312"/>
    </location>
</feature>
<feature type="compositionally biased region" description="Polar residues" evidence="1">
    <location>
        <begin position="1"/>
        <end position="12"/>
    </location>
</feature>
<dbReference type="InterPro" id="IPR046529">
    <property type="entry name" value="DUF6594"/>
</dbReference>
<evidence type="ECO:0000313" key="4">
    <source>
        <dbReference type="EMBL" id="KAF2132947.1"/>
    </source>
</evidence>
<accession>A0A6A6AQ13</accession>
<gene>
    <name evidence="4" type="ORF">P153DRAFT_309790</name>
</gene>
<dbReference type="OrthoDB" id="5416037at2759"/>
<reference evidence="4" key="1">
    <citation type="journal article" date="2020" name="Stud. Mycol.">
        <title>101 Dothideomycetes genomes: a test case for predicting lifestyles and emergence of pathogens.</title>
        <authorList>
            <person name="Haridas S."/>
            <person name="Albert R."/>
            <person name="Binder M."/>
            <person name="Bloem J."/>
            <person name="Labutti K."/>
            <person name="Salamov A."/>
            <person name="Andreopoulos B."/>
            <person name="Baker S."/>
            <person name="Barry K."/>
            <person name="Bills G."/>
            <person name="Bluhm B."/>
            <person name="Cannon C."/>
            <person name="Castanera R."/>
            <person name="Culley D."/>
            <person name="Daum C."/>
            <person name="Ezra D."/>
            <person name="Gonzalez J."/>
            <person name="Henrissat B."/>
            <person name="Kuo A."/>
            <person name="Liang C."/>
            <person name="Lipzen A."/>
            <person name="Lutzoni F."/>
            <person name="Magnuson J."/>
            <person name="Mondo S."/>
            <person name="Nolan M."/>
            <person name="Ohm R."/>
            <person name="Pangilinan J."/>
            <person name="Park H.-J."/>
            <person name="Ramirez L."/>
            <person name="Alfaro M."/>
            <person name="Sun H."/>
            <person name="Tritt A."/>
            <person name="Yoshinaga Y."/>
            <person name="Zwiers L.-H."/>
            <person name="Turgeon B."/>
            <person name="Goodwin S."/>
            <person name="Spatafora J."/>
            <person name="Crous P."/>
            <person name="Grigoriev I."/>
        </authorList>
    </citation>
    <scope>NUCLEOTIDE SEQUENCE</scope>
    <source>
        <strain evidence="4">CBS 119687</strain>
    </source>
</reference>
<feature type="transmembrane region" description="Helical" evidence="2">
    <location>
        <begin position="277"/>
        <end position="294"/>
    </location>
</feature>
<feature type="transmembrane region" description="Helical" evidence="2">
    <location>
        <begin position="244"/>
        <end position="265"/>
    </location>
</feature>
<feature type="region of interest" description="Disordered" evidence="1">
    <location>
        <begin position="1"/>
        <end position="28"/>
    </location>
</feature>
<organism evidence="4 5">
    <name type="scientific">Dothidotthia symphoricarpi CBS 119687</name>
    <dbReference type="NCBI Taxonomy" id="1392245"/>
    <lineage>
        <taxon>Eukaryota</taxon>
        <taxon>Fungi</taxon>
        <taxon>Dikarya</taxon>
        <taxon>Ascomycota</taxon>
        <taxon>Pezizomycotina</taxon>
        <taxon>Dothideomycetes</taxon>
        <taxon>Pleosporomycetidae</taxon>
        <taxon>Pleosporales</taxon>
        <taxon>Dothidotthiaceae</taxon>
        <taxon>Dothidotthia</taxon>
    </lineage>
</organism>
<dbReference type="PANTHER" id="PTHR34502:SF4">
    <property type="entry name" value="DUF6594 DOMAIN-CONTAINING PROTEIN"/>
    <property type="match status" value="1"/>
</dbReference>
<evidence type="ECO:0000313" key="5">
    <source>
        <dbReference type="Proteomes" id="UP000799771"/>
    </source>
</evidence>
<dbReference type="AlphaFoldDB" id="A0A6A6AQ13"/>
<sequence>MTQVSRASTSSLPGPATAPGAHMPAQDIPLQSLSPLNTTSSVMVDEKAKRDQAWKFEGYKAFSKWMASEDDFFVFRRFESLNAGTILWMQDHISQLESRLHQIHKDIEESKPEQSLKNCSFRWDAKYMQERNMIMSELSRQLLHYNQYIDSFSKVRARPRAKPRQIRNVCNWLARDAIDPDEAAFIDHKSDLISINSRNRPPLGQWLEACSKLHFFKLFKAKQLDDLHVQSASTTYSDNTKFEGFTNISIILIGLVMLLAPMWWLEYVSTSETRLKIITGFIVAFIAMMSTATINRPFEVVAATAAYAAVLMVFMQM</sequence>
<protein>
    <recommendedName>
        <fullName evidence="3">DUF6594 domain-containing protein</fullName>
    </recommendedName>
</protein>
<dbReference type="Proteomes" id="UP000799771">
    <property type="component" value="Unassembled WGS sequence"/>
</dbReference>
<evidence type="ECO:0000256" key="1">
    <source>
        <dbReference type="SAM" id="MobiDB-lite"/>
    </source>
</evidence>
<dbReference type="RefSeq" id="XP_033527334.1">
    <property type="nucleotide sequence ID" value="XM_033664752.1"/>
</dbReference>
<keyword evidence="2" id="KW-1133">Transmembrane helix</keyword>
<dbReference type="PANTHER" id="PTHR34502">
    <property type="entry name" value="DUF6594 DOMAIN-CONTAINING PROTEIN-RELATED"/>
    <property type="match status" value="1"/>
</dbReference>
<evidence type="ECO:0000259" key="3">
    <source>
        <dbReference type="Pfam" id="PF20237"/>
    </source>
</evidence>
<keyword evidence="5" id="KW-1185">Reference proteome</keyword>
<keyword evidence="2" id="KW-0812">Transmembrane</keyword>
<feature type="non-terminal residue" evidence="4">
    <location>
        <position position="317"/>
    </location>
</feature>
<dbReference type="Pfam" id="PF20237">
    <property type="entry name" value="DUF6594"/>
    <property type="match status" value="1"/>
</dbReference>
<dbReference type="EMBL" id="ML977500">
    <property type="protein sequence ID" value="KAF2132947.1"/>
    <property type="molecule type" value="Genomic_DNA"/>
</dbReference>
<proteinExistence type="predicted"/>
<evidence type="ECO:0000256" key="2">
    <source>
        <dbReference type="SAM" id="Phobius"/>
    </source>
</evidence>
<dbReference type="GeneID" id="54405184"/>
<keyword evidence="2" id="KW-0472">Membrane</keyword>